<dbReference type="EMBL" id="JACHHY010000052">
    <property type="protein sequence ID" value="MBB5020595.1"/>
    <property type="molecule type" value="Genomic_DNA"/>
</dbReference>
<dbReference type="InterPro" id="IPR050570">
    <property type="entry name" value="Cell_wall_metabolism_enzyme"/>
</dbReference>
<feature type="non-terminal residue" evidence="3">
    <location>
        <position position="1"/>
    </location>
</feature>
<organism evidence="3 4">
    <name type="scientific">Chitinivorax tropicus</name>
    <dbReference type="NCBI Taxonomy" id="714531"/>
    <lineage>
        <taxon>Bacteria</taxon>
        <taxon>Pseudomonadati</taxon>
        <taxon>Pseudomonadota</taxon>
        <taxon>Betaproteobacteria</taxon>
        <taxon>Chitinivorax</taxon>
    </lineage>
</organism>
<evidence type="ECO:0000313" key="4">
    <source>
        <dbReference type="Proteomes" id="UP000575898"/>
    </source>
</evidence>
<dbReference type="RefSeq" id="WP_184041967.1">
    <property type="nucleotide sequence ID" value="NZ_JACHHY010000052.1"/>
</dbReference>
<feature type="compositionally biased region" description="Low complexity" evidence="1">
    <location>
        <begin position="311"/>
        <end position="322"/>
    </location>
</feature>
<gene>
    <name evidence="3" type="ORF">HNQ59_003920</name>
</gene>
<evidence type="ECO:0000256" key="1">
    <source>
        <dbReference type="SAM" id="MobiDB-lite"/>
    </source>
</evidence>
<feature type="compositionally biased region" description="Basic and acidic residues" evidence="1">
    <location>
        <begin position="294"/>
        <end position="310"/>
    </location>
</feature>
<reference evidence="3 4" key="1">
    <citation type="submission" date="2020-08" db="EMBL/GenBank/DDBJ databases">
        <title>Genomic Encyclopedia of Type Strains, Phase IV (KMG-IV): sequencing the most valuable type-strain genomes for metagenomic binning, comparative biology and taxonomic classification.</title>
        <authorList>
            <person name="Goeker M."/>
        </authorList>
    </citation>
    <scope>NUCLEOTIDE SEQUENCE [LARGE SCALE GENOMIC DNA]</scope>
    <source>
        <strain evidence="3 4">DSM 27165</strain>
    </source>
</reference>
<dbReference type="Gene3D" id="1.10.530.10">
    <property type="match status" value="1"/>
</dbReference>
<proteinExistence type="predicted"/>
<feature type="region of interest" description="Disordered" evidence="1">
    <location>
        <begin position="378"/>
        <end position="399"/>
    </location>
</feature>
<feature type="compositionally biased region" description="Polar residues" evidence="1">
    <location>
        <begin position="327"/>
        <end position="343"/>
    </location>
</feature>
<dbReference type="Pfam" id="PF01551">
    <property type="entry name" value="Peptidase_M23"/>
    <property type="match status" value="1"/>
</dbReference>
<accession>A0A840MT62</accession>
<dbReference type="PANTHER" id="PTHR21666:SF270">
    <property type="entry name" value="MUREIN HYDROLASE ACTIVATOR ENVC"/>
    <property type="match status" value="1"/>
</dbReference>
<dbReference type="Gene3D" id="2.70.70.10">
    <property type="entry name" value="Glucose Permease (Domain IIA)"/>
    <property type="match status" value="1"/>
</dbReference>
<evidence type="ECO:0000259" key="2">
    <source>
        <dbReference type="Pfam" id="PF01551"/>
    </source>
</evidence>
<protein>
    <submittedName>
        <fullName evidence="3">Murein DD-endopeptidase MepM/ murein hydrolase activator NlpD</fullName>
    </submittedName>
</protein>
<comment type="caution">
    <text evidence="3">The sequence shown here is derived from an EMBL/GenBank/DDBJ whole genome shotgun (WGS) entry which is preliminary data.</text>
</comment>
<dbReference type="PANTHER" id="PTHR21666">
    <property type="entry name" value="PEPTIDASE-RELATED"/>
    <property type="match status" value="1"/>
</dbReference>
<feature type="domain" description="M23ase beta-sheet core" evidence="2">
    <location>
        <begin position="399"/>
        <end position="523"/>
    </location>
</feature>
<name>A0A840MT62_9PROT</name>
<dbReference type="AlphaFoldDB" id="A0A840MT62"/>
<dbReference type="InterPro" id="IPR016047">
    <property type="entry name" value="M23ase_b-sheet_dom"/>
</dbReference>
<evidence type="ECO:0000313" key="3">
    <source>
        <dbReference type="EMBL" id="MBB5020595.1"/>
    </source>
</evidence>
<dbReference type="CDD" id="cd12797">
    <property type="entry name" value="M23_peptidase"/>
    <property type="match status" value="1"/>
</dbReference>
<keyword evidence="4" id="KW-1185">Reference proteome</keyword>
<dbReference type="Proteomes" id="UP000575898">
    <property type="component" value="Unassembled WGS sequence"/>
</dbReference>
<dbReference type="InterPro" id="IPR011055">
    <property type="entry name" value="Dup_hybrid_motif"/>
</dbReference>
<feature type="region of interest" description="Disordered" evidence="1">
    <location>
        <begin position="291"/>
        <end position="354"/>
    </location>
</feature>
<dbReference type="SUPFAM" id="SSF51261">
    <property type="entry name" value="Duplicated hybrid motif"/>
    <property type="match status" value="1"/>
</dbReference>
<dbReference type="GO" id="GO:0004222">
    <property type="term" value="F:metalloendopeptidase activity"/>
    <property type="evidence" value="ECO:0007669"/>
    <property type="project" value="TreeGrafter"/>
</dbReference>
<sequence length="546" mass="59053">KGGLPTKLTAPIFTSENLYLQKANEKYRAYLVGAAKRYRLTPHALAAMVNAEAAKVKKTGEWLEDSVSTKSTAAGLSQFVNGTWYACLAAPGTQGNQAALAYLKVEQLEAASGMLFYPASQDKGKTKLRREVSASDREKMLAWRMGGEMSIDALAWYMRYNLAIAEKALKKSLDKLPPDELAKIAYVLHHEGSAGYFTGEYRVTKKIDFLKRLGGQLGGKTKTDSIENAEKFSERHGFGEDYVSAYYYWLANHTDTHVRASEFMIDKGGFVERSAFDVFEDVAGFKIPRSSLKPVEKPKPKERPTPKAADKTAPAKPTPADKVGSGAVTTKSGPGATHTSPPTASAGGQEVGHDKPVGGAAAWCNPLARCAIRVGGYKDSEDNPASARSKSLFKGRGGKHKGIDLQAAVGTPIYAVANAEVFMIASIPGYGKTLVLQVNINDLAAKQKAYIQTIADVKNDTVYFLYAHLSEVSVSKKSRQKVYVKCGEAVGKTGETGWAKDMKEVGTGSAIKYGGHLHFEVRSSPNFAKGKGKFFDPLPLIDKLIS</sequence>
<keyword evidence="3" id="KW-0378">Hydrolase</keyword>